<feature type="compositionally biased region" description="Basic and acidic residues" evidence="11">
    <location>
        <begin position="590"/>
        <end position="610"/>
    </location>
</feature>
<keyword evidence="6 13" id="KW-0418">Kinase</keyword>
<dbReference type="FunFam" id="3.30.200.20:FF:000270">
    <property type="entry name" value="Serine/threonine-protein kinase bur1"/>
    <property type="match status" value="1"/>
</dbReference>
<feature type="compositionally biased region" description="Basic and acidic residues" evidence="11">
    <location>
        <begin position="227"/>
        <end position="240"/>
    </location>
</feature>
<feature type="compositionally biased region" description="Basic residues" evidence="11">
    <location>
        <begin position="278"/>
        <end position="306"/>
    </location>
</feature>
<feature type="compositionally biased region" description="Polar residues" evidence="11">
    <location>
        <begin position="399"/>
        <end position="421"/>
    </location>
</feature>
<keyword evidence="3" id="KW-0723">Serine/threonine-protein kinase</keyword>
<feature type="compositionally biased region" description="Basic and acidic residues" evidence="11">
    <location>
        <begin position="44"/>
        <end position="60"/>
    </location>
</feature>
<dbReference type="CDD" id="cd07840">
    <property type="entry name" value="STKc_CDK9_like"/>
    <property type="match status" value="1"/>
</dbReference>
<dbReference type="GO" id="GO:0030332">
    <property type="term" value="F:cyclin binding"/>
    <property type="evidence" value="ECO:0007669"/>
    <property type="project" value="TreeGrafter"/>
</dbReference>
<dbReference type="OrthoDB" id="204883at2759"/>
<dbReference type="PANTHER" id="PTHR24056:SF546">
    <property type="entry name" value="CYCLIN-DEPENDENT KINASE 12"/>
    <property type="match status" value="1"/>
</dbReference>
<dbReference type="Pfam" id="PF00069">
    <property type="entry name" value="Pkinase"/>
    <property type="match status" value="1"/>
</dbReference>
<feature type="compositionally biased region" description="Basic and acidic residues" evidence="11">
    <location>
        <begin position="68"/>
        <end position="110"/>
    </location>
</feature>
<feature type="compositionally biased region" description="Polar residues" evidence="11">
    <location>
        <begin position="469"/>
        <end position="488"/>
    </location>
</feature>
<evidence type="ECO:0000256" key="8">
    <source>
        <dbReference type="ARBA" id="ARBA00047811"/>
    </source>
</evidence>
<dbReference type="SUPFAM" id="SSF56112">
    <property type="entry name" value="Protein kinase-like (PK-like)"/>
    <property type="match status" value="1"/>
</dbReference>
<feature type="domain" description="Protein kinase" evidence="12">
    <location>
        <begin position="855"/>
        <end position="1140"/>
    </location>
</feature>
<feature type="compositionally biased region" description="Polar residues" evidence="11">
    <location>
        <begin position="512"/>
        <end position="525"/>
    </location>
</feature>
<dbReference type="AlphaFoldDB" id="A0A6A6X0T3"/>
<dbReference type="GO" id="GO:0008353">
    <property type="term" value="F:RNA polymerase II CTD heptapeptide repeat kinase activity"/>
    <property type="evidence" value="ECO:0007669"/>
    <property type="project" value="TreeGrafter"/>
</dbReference>
<feature type="compositionally biased region" description="Basic and acidic residues" evidence="11">
    <location>
        <begin position="1"/>
        <end position="34"/>
    </location>
</feature>
<dbReference type="SMART" id="SM00220">
    <property type="entry name" value="S_TKc"/>
    <property type="match status" value="1"/>
</dbReference>
<name>A0A6A6X0T3_9PLEO</name>
<evidence type="ECO:0000313" key="14">
    <source>
        <dbReference type="Proteomes" id="UP000799757"/>
    </source>
</evidence>
<dbReference type="InterPro" id="IPR017441">
    <property type="entry name" value="Protein_kinase_ATP_BS"/>
</dbReference>
<evidence type="ECO:0000256" key="3">
    <source>
        <dbReference type="ARBA" id="ARBA00022527"/>
    </source>
</evidence>
<feature type="compositionally biased region" description="Basic and acidic residues" evidence="11">
    <location>
        <begin position="369"/>
        <end position="381"/>
    </location>
</feature>
<dbReference type="Gene3D" id="3.30.200.20">
    <property type="entry name" value="Phosphorylase Kinase, domain 1"/>
    <property type="match status" value="1"/>
</dbReference>
<comment type="similarity">
    <text evidence="1">Belongs to the protein kinase superfamily. CMGC Ser/Thr protein kinase family. CDC2/CDKX subfamily.</text>
</comment>
<comment type="catalytic activity">
    <reaction evidence="8">
        <text>L-threonyl-[protein] + ATP = O-phospho-L-threonyl-[protein] + ADP + H(+)</text>
        <dbReference type="Rhea" id="RHEA:46608"/>
        <dbReference type="Rhea" id="RHEA-COMP:11060"/>
        <dbReference type="Rhea" id="RHEA-COMP:11605"/>
        <dbReference type="ChEBI" id="CHEBI:15378"/>
        <dbReference type="ChEBI" id="CHEBI:30013"/>
        <dbReference type="ChEBI" id="CHEBI:30616"/>
        <dbReference type="ChEBI" id="CHEBI:61977"/>
        <dbReference type="ChEBI" id="CHEBI:456216"/>
        <dbReference type="EC" id="2.7.11.22"/>
    </reaction>
</comment>
<evidence type="ECO:0000313" key="13">
    <source>
        <dbReference type="EMBL" id="KAF2789791.1"/>
    </source>
</evidence>
<evidence type="ECO:0000256" key="4">
    <source>
        <dbReference type="ARBA" id="ARBA00022679"/>
    </source>
</evidence>
<feature type="region of interest" description="Disordered" evidence="11">
    <location>
        <begin position="1"/>
        <end position="840"/>
    </location>
</feature>
<feature type="compositionally biased region" description="Basic and acidic residues" evidence="11">
    <location>
        <begin position="335"/>
        <end position="347"/>
    </location>
</feature>
<dbReference type="PROSITE" id="PS50011">
    <property type="entry name" value="PROTEIN_KINASE_DOM"/>
    <property type="match status" value="1"/>
</dbReference>
<dbReference type="Proteomes" id="UP000799757">
    <property type="component" value="Unassembled WGS sequence"/>
</dbReference>
<dbReference type="PROSITE" id="PS00108">
    <property type="entry name" value="PROTEIN_KINASE_ST"/>
    <property type="match status" value="1"/>
</dbReference>
<feature type="compositionally biased region" description="Basic residues" evidence="11">
    <location>
        <begin position="827"/>
        <end position="836"/>
    </location>
</feature>
<dbReference type="InterPro" id="IPR011009">
    <property type="entry name" value="Kinase-like_dom_sf"/>
</dbReference>
<evidence type="ECO:0000256" key="6">
    <source>
        <dbReference type="ARBA" id="ARBA00022777"/>
    </source>
</evidence>
<evidence type="ECO:0000256" key="7">
    <source>
        <dbReference type="ARBA" id="ARBA00022840"/>
    </source>
</evidence>
<sequence length="1219" mass="140264">MAGLRRPHDIDQWRPAEPSIRDRDQERPRERTIDARAASPPLRGARDTSRRSTHDTDPRPSTKHARGHSRDRSVSGDRERALRRSRGDSREARYRPAAARERAPSLDRVSHSHRHHHHHHHHHYRDSSSSSKRHRSRSPSAHRDSHKRPRRRRSRSVERSKSLSRRADSSQRPTDRAYSPRPPRPDRERPPRRPTPDSYIPSASRRRSRSVDSYYRSAAPRGRKRSASPDKRSRRDESPRRHSPKRPHTRHRTPSVEDRDRVHKHTSTRGKERSRSPPPRRPRSRSPRRRRSPTPVRRRSPHHTRRDKNSPGGLSPRAPARRSSRSRSLPRNSRQARDSDKEYDANKPARANRTTSRKASLIPESGDASDIHKSQEEEVKMRGGAYHYPNRPPRPGVDTQPNFSHSPPYATPNQYSPQGQSPYHGGRGGWNGQHHPYSNQGSPMHGYSPNQATYHQNYSSPGHQGAYYPNQQYQNPTHQMQQGSQNSPYRGGHSGGFRGNHFSAADRRLSGASPTPSYPPISSQRGRGAAAPAQFSNLSWTPSSGTRGGRPSTEVPRLPSNPAIQPSTAPQGPATPSAATPSASVDEDDNPFRPSKDLRVEDEGPKEEKNMPPPKKLATTPAKSGFSFSLVKTKNPVPPTSKVRPEPVQAEKPEPATKESILDPKARAASARDSKHPSDSRSDRDRERDRDYDRDRERERERDRDYRERDRRYEKSDPYYDRKPAYRDPRDIRDTREPPYYRDREYRDVRDTRDSRDLRDPRDVRDPRDLRDSRDVRDSRDSRDSRDLRDRDRREPWSARRVESRPESRPDNRTERRDPPPEIPKTKIIKKTRIKPRPTLSADFAASDSVYYRKPGNESVIGSGTYGKVFKGVHVYTKDMVALKKIRMEGERDGFPVTAIREIKLLQSLNHDNIVNLREVMVEKNDCFMVFEYLSHDLTGLLNHPSFKLDQSQKKDLAKQLFEGLDYLHRRGVLHRDIKAANILVSNTGQLKIADFGLARFYAKRGKLDYTNRVITIWYRSPELLLGETQYGAAVDIWSAACVLVEIFTRHAIFPGDGGEINQLDKIYNVLGTPTVEEWPSITDMQWFELLRPTERKASTFAEKYKDRVTPAAFDLLSAMFLYDPSARPSASDVLEHPYFTTEQPAPKRAEALKELEGDWHELESKALRKEKEKLDKEARRVAREETQRKDGEKRRAESAAEPEREPKRVRSDASDKTG</sequence>
<keyword evidence="7 10" id="KW-0067">ATP-binding</keyword>
<keyword evidence="14" id="KW-1185">Reference proteome</keyword>
<dbReference type="PANTHER" id="PTHR24056">
    <property type="entry name" value="CELL DIVISION PROTEIN KINASE"/>
    <property type="match status" value="1"/>
</dbReference>
<evidence type="ECO:0000256" key="5">
    <source>
        <dbReference type="ARBA" id="ARBA00022741"/>
    </source>
</evidence>
<dbReference type="GO" id="GO:0005524">
    <property type="term" value="F:ATP binding"/>
    <property type="evidence" value="ECO:0007669"/>
    <property type="project" value="UniProtKB-UniRule"/>
</dbReference>
<feature type="compositionally biased region" description="Basic residues" evidence="11">
    <location>
        <begin position="241"/>
        <end position="253"/>
    </location>
</feature>
<proteinExistence type="inferred from homology"/>
<feature type="binding site" evidence="10">
    <location>
        <position position="884"/>
    </location>
    <ligand>
        <name>ATP</name>
        <dbReference type="ChEBI" id="CHEBI:30616"/>
    </ligand>
</feature>
<evidence type="ECO:0000256" key="11">
    <source>
        <dbReference type="SAM" id="MobiDB-lite"/>
    </source>
</evidence>
<feature type="compositionally biased region" description="Basic residues" evidence="11">
    <location>
        <begin position="144"/>
        <end position="154"/>
    </location>
</feature>
<evidence type="ECO:0000256" key="2">
    <source>
        <dbReference type="ARBA" id="ARBA00012425"/>
    </source>
</evidence>
<protein>
    <recommendedName>
        <fullName evidence="2">cyclin-dependent kinase</fullName>
        <ecNumber evidence="2">2.7.11.22</ecNumber>
    </recommendedName>
</protein>
<feature type="region of interest" description="Disordered" evidence="11">
    <location>
        <begin position="1163"/>
        <end position="1219"/>
    </location>
</feature>
<dbReference type="EC" id="2.7.11.22" evidence="2"/>
<evidence type="ECO:0000256" key="1">
    <source>
        <dbReference type="ARBA" id="ARBA00006485"/>
    </source>
</evidence>
<evidence type="ECO:0000256" key="10">
    <source>
        <dbReference type="PROSITE-ProRule" id="PRU10141"/>
    </source>
</evidence>
<dbReference type="PROSITE" id="PS00107">
    <property type="entry name" value="PROTEIN_KINASE_ATP"/>
    <property type="match status" value="1"/>
</dbReference>
<dbReference type="Gene3D" id="1.10.510.10">
    <property type="entry name" value="Transferase(Phosphotransferase) domain 1"/>
    <property type="match status" value="1"/>
</dbReference>
<dbReference type="InterPro" id="IPR050108">
    <property type="entry name" value="CDK"/>
</dbReference>
<feature type="compositionally biased region" description="Basic and acidic residues" evidence="11">
    <location>
        <begin position="155"/>
        <end position="175"/>
    </location>
</feature>
<dbReference type="FunFam" id="1.10.510.10:FF:000440">
    <property type="entry name" value="Serine/threonine-protein kinase bur1"/>
    <property type="match status" value="1"/>
</dbReference>
<dbReference type="EMBL" id="MU002113">
    <property type="protein sequence ID" value="KAF2789791.1"/>
    <property type="molecule type" value="Genomic_DNA"/>
</dbReference>
<dbReference type="GO" id="GO:0004693">
    <property type="term" value="F:cyclin-dependent protein serine/threonine kinase activity"/>
    <property type="evidence" value="ECO:0007669"/>
    <property type="project" value="UniProtKB-EC"/>
</dbReference>
<dbReference type="InterPro" id="IPR008271">
    <property type="entry name" value="Ser/Thr_kinase_AS"/>
</dbReference>
<accession>A0A6A6X0T3</accession>
<reference evidence="13" key="1">
    <citation type="journal article" date="2020" name="Stud. Mycol.">
        <title>101 Dothideomycetes genomes: a test case for predicting lifestyles and emergence of pathogens.</title>
        <authorList>
            <person name="Haridas S."/>
            <person name="Albert R."/>
            <person name="Binder M."/>
            <person name="Bloem J."/>
            <person name="Labutti K."/>
            <person name="Salamov A."/>
            <person name="Andreopoulos B."/>
            <person name="Baker S."/>
            <person name="Barry K."/>
            <person name="Bills G."/>
            <person name="Bluhm B."/>
            <person name="Cannon C."/>
            <person name="Castanera R."/>
            <person name="Culley D."/>
            <person name="Daum C."/>
            <person name="Ezra D."/>
            <person name="Gonzalez J."/>
            <person name="Henrissat B."/>
            <person name="Kuo A."/>
            <person name="Liang C."/>
            <person name="Lipzen A."/>
            <person name="Lutzoni F."/>
            <person name="Magnuson J."/>
            <person name="Mondo S."/>
            <person name="Nolan M."/>
            <person name="Ohm R."/>
            <person name="Pangilinan J."/>
            <person name="Park H.-J."/>
            <person name="Ramirez L."/>
            <person name="Alfaro M."/>
            <person name="Sun H."/>
            <person name="Tritt A."/>
            <person name="Yoshinaga Y."/>
            <person name="Zwiers L.-H."/>
            <person name="Turgeon B."/>
            <person name="Goodwin S."/>
            <person name="Spatafora J."/>
            <person name="Crous P."/>
            <person name="Grigoriev I."/>
        </authorList>
    </citation>
    <scope>NUCLEOTIDE SEQUENCE</scope>
    <source>
        <strain evidence="13">CBS 109.77</strain>
    </source>
</reference>
<gene>
    <name evidence="13" type="ORF">K505DRAFT_89523</name>
</gene>
<evidence type="ECO:0000256" key="9">
    <source>
        <dbReference type="ARBA" id="ARBA00048367"/>
    </source>
</evidence>
<feature type="compositionally biased region" description="Basic and acidic residues" evidence="11">
    <location>
        <begin position="643"/>
        <end position="820"/>
    </location>
</feature>
<feature type="compositionally biased region" description="Basic residues" evidence="11">
    <location>
        <begin position="111"/>
        <end position="124"/>
    </location>
</feature>
<evidence type="ECO:0000259" key="12">
    <source>
        <dbReference type="PROSITE" id="PS50011"/>
    </source>
</evidence>
<feature type="compositionally biased region" description="Low complexity" evidence="11">
    <location>
        <begin position="565"/>
        <end position="584"/>
    </location>
</feature>
<feature type="compositionally biased region" description="Polar residues" evidence="11">
    <location>
        <begin position="436"/>
        <end position="462"/>
    </location>
</feature>
<dbReference type="GO" id="GO:0032968">
    <property type="term" value="P:positive regulation of transcription elongation by RNA polymerase II"/>
    <property type="evidence" value="ECO:0007669"/>
    <property type="project" value="TreeGrafter"/>
</dbReference>
<feature type="compositionally biased region" description="Polar residues" evidence="11">
    <location>
        <begin position="534"/>
        <end position="545"/>
    </location>
</feature>
<dbReference type="GO" id="GO:0008024">
    <property type="term" value="C:cyclin/CDK positive transcription elongation factor complex"/>
    <property type="evidence" value="ECO:0007669"/>
    <property type="project" value="TreeGrafter"/>
</dbReference>
<keyword evidence="4" id="KW-0808">Transferase</keyword>
<feature type="compositionally biased region" description="Basic and acidic residues" evidence="11">
    <location>
        <begin position="183"/>
        <end position="195"/>
    </location>
</feature>
<keyword evidence="5 10" id="KW-0547">Nucleotide-binding</keyword>
<comment type="catalytic activity">
    <reaction evidence="9">
        <text>L-seryl-[protein] + ATP = O-phospho-L-seryl-[protein] + ADP + H(+)</text>
        <dbReference type="Rhea" id="RHEA:17989"/>
        <dbReference type="Rhea" id="RHEA-COMP:9863"/>
        <dbReference type="Rhea" id="RHEA-COMP:11604"/>
        <dbReference type="ChEBI" id="CHEBI:15378"/>
        <dbReference type="ChEBI" id="CHEBI:29999"/>
        <dbReference type="ChEBI" id="CHEBI:30616"/>
        <dbReference type="ChEBI" id="CHEBI:83421"/>
        <dbReference type="ChEBI" id="CHEBI:456216"/>
        <dbReference type="EC" id="2.7.11.22"/>
    </reaction>
</comment>
<dbReference type="InterPro" id="IPR000719">
    <property type="entry name" value="Prot_kinase_dom"/>
</dbReference>
<organism evidence="13 14">
    <name type="scientific">Melanomma pulvis-pyrius CBS 109.77</name>
    <dbReference type="NCBI Taxonomy" id="1314802"/>
    <lineage>
        <taxon>Eukaryota</taxon>
        <taxon>Fungi</taxon>
        <taxon>Dikarya</taxon>
        <taxon>Ascomycota</taxon>
        <taxon>Pezizomycotina</taxon>
        <taxon>Dothideomycetes</taxon>
        <taxon>Pleosporomycetidae</taxon>
        <taxon>Pleosporales</taxon>
        <taxon>Melanommataceae</taxon>
        <taxon>Melanomma</taxon>
    </lineage>
</organism>